<dbReference type="SUPFAM" id="SSF54534">
    <property type="entry name" value="FKBP-like"/>
    <property type="match status" value="1"/>
</dbReference>
<feature type="signal peptide" evidence="9">
    <location>
        <begin position="1"/>
        <end position="23"/>
    </location>
</feature>
<dbReference type="InterPro" id="IPR027304">
    <property type="entry name" value="Trigger_fact/SurA_dom_sf"/>
</dbReference>
<evidence type="ECO:0000313" key="11">
    <source>
        <dbReference type="EMBL" id="PVE45831.1"/>
    </source>
</evidence>
<evidence type="ECO:0000256" key="5">
    <source>
        <dbReference type="ARBA" id="ARBA00023110"/>
    </source>
</evidence>
<dbReference type="InterPro" id="IPR050245">
    <property type="entry name" value="PrsA_foldase"/>
</dbReference>
<keyword evidence="12" id="KW-1185">Reference proteome</keyword>
<evidence type="ECO:0000256" key="1">
    <source>
        <dbReference type="ARBA" id="ARBA00000971"/>
    </source>
</evidence>
<dbReference type="InterPro" id="IPR023058">
    <property type="entry name" value="PPIase_PpiC_CS"/>
</dbReference>
<gene>
    <name evidence="11" type="ORF">DDE23_18600</name>
</gene>
<organism evidence="11 12">
    <name type="scientific">Pararhodobacter aggregans</name>
    <dbReference type="NCBI Taxonomy" id="404875"/>
    <lineage>
        <taxon>Bacteria</taxon>
        <taxon>Pseudomonadati</taxon>
        <taxon>Pseudomonadota</taxon>
        <taxon>Alphaproteobacteria</taxon>
        <taxon>Rhodobacterales</taxon>
        <taxon>Paracoccaceae</taxon>
        <taxon>Pararhodobacter</taxon>
    </lineage>
</organism>
<sequence>MFKNARYAAAAVLLSVLAAPALAQDAPTAATVIARVGETEITLGQAIALRAQLPQQFAQVPDETLFPALVEQLIEQELLAQAQAGDLTLRNQLMLQNETRNFLANAALVEVATAAVTDESVQAAYDAFVADYAQGEPVTEYHAAHILVRSEEERDQVVAALAEGRDFAEVAQEFSADGSAQQGGDLGWFAAGVMIPEFQAAVEALEPGQVSEPVQTRFGWHVVKLLETRNATAPTLDQVREDLVTQIQREATRAYIEELRAASTAENLSEGMDPTLLSQTTLLDE</sequence>
<comment type="caution">
    <text evidence="11">The sequence shown here is derived from an EMBL/GenBank/DDBJ whole genome shotgun (WGS) entry which is preliminary data.</text>
</comment>
<comment type="catalytic activity">
    <reaction evidence="1">
        <text>[protein]-peptidylproline (omega=180) = [protein]-peptidylproline (omega=0)</text>
        <dbReference type="Rhea" id="RHEA:16237"/>
        <dbReference type="Rhea" id="RHEA-COMP:10747"/>
        <dbReference type="Rhea" id="RHEA-COMP:10748"/>
        <dbReference type="ChEBI" id="CHEBI:83833"/>
        <dbReference type="ChEBI" id="CHEBI:83834"/>
        <dbReference type="EC" id="5.2.1.8"/>
    </reaction>
</comment>
<name>A0A2T7UMJ2_9RHOB</name>
<dbReference type="PANTHER" id="PTHR47245:SF2">
    <property type="entry name" value="PEPTIDYL-PROLYL CIS-TRANS ISOMERASE HP_0175-RELATED"/>
    <property type="match status" value="1"/>
</dbReference>
<evidence type="ECO:0000256" key="8">
    <source>
        <dbReference type="PROSITE-ProRule" id="PRU00278"/>
    </source>
</evidence>
<dbReference type="PROSITE" id="PS50198">
    <property type="entry name" value="PPIC_PPIASE_2"/>
    <property type="match status" value="1"/>
</dbReference>
<dbReference type="Gene3D" id="3.10.50.40">
    <property type="match status" value="1"/>
</dbReference>
<dbReference type="SUPFAM" id="SSF109998">
    <property type="entry name" value="Triger factor/SurA peptide-binding domain-like"/>
    <property type="match status" value="1"/>
</dbReference>
<evidence type="ECO:0000256" key="2">
    <source>
        <dbReference type="ARBA" id="ARBA00007656"/>
    </source>
</evidence>
<protein>
    <recommendedName>
        <fullName evidence="4">Parvulin-like PPIase</fullName>
        <ecNumber evidence="3">5.2.1.8</ecNumber>
    </recommendedName>
    <alternativeName>
        <fullName evidence="6">Peptidyl-prolyl cis-trans isomerase plp</fullName>
    </alternativeName>
    <alternativeName>
        <fullName evidence="7">Rotamase plp</fullName>
    </alternativeName>
</protein>
<evidence type="ECO:0000256" key="6">
    <source>
        <dbReference type="ARBA" id="ARBA00030642"/>
    </source>
</evidence>
<proteinExistence type="inferred from homology"/>
<dbReference type="OrthoDB" id="14196at2"/>
<evidence type="ECO:0000256" key="4">
    <source>
        <dbReference type="ARBA" id="ARBA00018370"/>
    </source>
</evidence>
<dbReference type="PROSITE" id="PS01096">
    <property type="entry name" value="PPIC_PPIASE_1"/>
    <property type="match status" value="1"/>
</dbReference>
<dbReference type="RefSeq" id="WP_107754814.1">
    <property type="nucleotide sequence ID" value="NZ_QBKF01000017.1"/>
</dbReference>
<keyword evidence="5 8" id="KW-0697">Rotamase</keyword>
<evidence type="ECO:0000256" key="7">
    <source>
        <dbReference type="ARBA" id="ARBA00031484"/>
    </source>
</evidence>
<dbReference type="EMBL" id="QDDR01000011">
    <property type="protein sequence ID" value="PVE45831.1"/>
    <property type="molecule type" value="Genomic_DNA"/>
</dbReference>
<feature type="chain" id="PRO_5015757207" description="Parvulin-like PPIase" evidence="9">
    <location>
        <begin position="24"/>
        <end position="285"/>
    </location>
</feature>
<dbReference type="Pfam" id="PF00639">
    <property type="entry name" value="Rotamase"/>
    <property type="match status" value="1"/>
</dbReference>
<dbReference type="GO" id="GO:0003755">
    <property type="term" value="F:peptidyl-prolyl cis-trans isomerase activity"/>
    <property type="evidence" value="ECO:0007669"/>
    <property type="project" value="UniProtKB-KW"/>
</dbReference>
<keyword evidence="8 11" id="KW-0413">Isomerase</keyword>
<dbReference type="EC" id="5.2.1.8" evidence="3"/>
<comment type="similarity">
    <text evidence="2">Belongs to the PpiC/parvulin rotamase family.</text>
</comment>
<evidence type="ECO:0000256" key="3">
    <source>
        <dbReference type="ARBA" id="ARBA00013194"/>
    </source>
</evidence>
<dbReference type="InterPro" id="IPR000297">
    <property type="entry name" value="PPIase_PpiC"/>
</dbReference>
<feature type="domain" description="PpiC" evidence="10">
    <location>
        <begin position="138"/>
        <end position="227"/>
    </location>
</feature>
<evidence type="ECO:0000256" key="9">
    <source>
        <dbReference type="SAM" id="SignalP"/>
    </source>
</evidence>
<evidence type="ECO:0000259" key="10">
    <source>
        <dbReference type="PROSITE" id="PS50198"/>
    </source>
</evidence>
<evidence type="ECO:0000313" key="12">
    <source>
        <dbReference type="Proteomes" id="UP000244810"/>
    </source>
</evidence>
<dbReference type="InterPro" id="IPR046357">
    <property type="entry name" value="PPIase_dom_sf"/>
</dbReference>
<dbReference type="Proteomes" id="UP000244810">
    <property type="component" value="Unassembled WGS sequence"/>
</dbReference>
<dbReference type="PANTHER" id="PTHR47245">
    <property type="entry name" value="PEPTIDYLPROLYL ISOMERASE"/>
    <property type="match status" value="1"/>
</dbReference>
<accession>A0A2T7UMJ2</accession>
<dbReference type="AlphaFoldDB" id="A0A2T7UMJ2"/>
<keyword evidence="9" id="KW-0732">Signal</keyword>
<reference evidence="11 12" key="1">
    <citation type="journal article" date="2011" name="Syst. Appl. Microbiol.">
        <title>Defluviimonas denitrificans gen. nov., sp. nov., and Pararhodobacter aggregans gen. nov., sp. nov., non-phototrophic Rhodobacteraceae from the biofilter of a marine aquaculture.</title>
        <authorList>
            <person name="Foesel B.U."/>
            <person name="Drake H.L."/>
            <person name="Schramm A."/>
        </authorList>
    </citation>
    <scope>NUCLEOTIDE SEQUENCE [LARGE SCALE GENOMIC DNA]</scope>
    <source>
        <strain evidence="11 12">D1-19</strain>
    </source>
</reference>